<reference evidence="1" key="1">
    <citation type="submission" date="2014-09" db="EMBL/GenBank/DDBJ databases">
        <title>Draft genome sequence of an oleaginous Mucoromycotina fungus Mucor ambiguus NBRC6742.</title>
        <authorList>
            <person name="Takeda I."/>
            <person name="Yamane N."/>
            <person name="Morita T."/>
            <person name="Tamano K."/>
            <person name="Machida M."/>
            <person name="Baker S."/>
            <person name="Koike H."/>
        </authorList>
    </citation>
    <scope>NUCLEOTIDE SEQUENCE</scope>
    <source>
        <strain evidence="1">NBRC 6742</strain>
    </source>
</reference>
<dbReference type="Gene3D" id="1.10.30.50">
    <property type="match status" value="1"/>
</dbReference>
<proteinExistence type="predicted"/>
<dbReference type="EMBL" id="DF836651">
    <property type="protein sequence ID" value="GAN10496.1"/>
    <property type="molecule type" value="Genomic_DNA"/>
</dbReference>
<accession>A0A0C9MI56</accession>
<sequence>MLQPDTTDLERAPVATNQITEAPSAIVETTQQLLDLTEPLNTGALSNLPKDHLRCKACNLPYVFNHYSISNRHWRGATCLGCNKLEDIESSCINSIGDEARHLNSYHLHPSTKIGLYHFPLSPSNYIKQTSKDGKEEYCHYATYEHTVEAYTRCIHCIEFVKRKRKTLVKATQKSLGRGVAGFDSLMEFMVNSNGTCALTGIKGSWSSFPGDPMYLLSLDHKVPLCTGGSSHIDNLQVTLQGFNNVKGDYTTEDFKIWFTAIKKMSKHELRS</sequence>
<keyword evidence="2" id="KW-1185">Reference proteome</keyword>
<evidence type="ECO:0000313" key="1">
    <source>
        <dbReference type="EMBL" id="GAN10496.1"/>
    </source>
</evidence>
<evidence type="ECO:0000313" key="2">
    <source>
        <dbReference type="Proteomes" id="UP000053815"/>
    </source>
</evidence>
<protein>
    <submittedName>
        <fullName evidence="1">Uncharacterized protein</fullName>
    </submittedName>
</protein>
<organism evidence="1">
    <name type="scientific">Mucor ambiguus</name>
    <dbReference type="NCBI Taxonomy" id="91626"/>
    <lineage>
        <taxon>Eukaryota</taxon>
        <taxon>Fungi</taxon>
        <taxon>Fungi incertae sedis</taxon>
        <taxon>Mucoromycota</taxon>
        <taxon>Mucoromycotina</taxon>
        <taxon>Mucoromycetes</taxon>
        <taxon>Mucorales</taxon>
        <taxon>Mucorineae</taxon>
        <taxon>Mucoraceae</taxon>
        <taxon>Mucor</taxon>
    </lineage>
</organism>
<dbReference type="OrthoDB" id="2202848at2759"/>
<gene>
    <name evidence="1" type="ORF">MAM1_0362d10037</name>
</gene>
<dbReference type="AlphaFoldDB" id="A0A0C9MI56"/>
<name>A0A0C9MI56_9FUNG</name>
<dbReference type="Proteomes" id="UP000053815">
    <property type="component" value="Unassembled WGS sequence"/>
</dbReference>